<keyword evidence="11" id="KW-1185">Reference proteome</keyword>
<evidence type="ECO:0000256" key="4">
    <source>
        <dbReference type="ARBA" id="ARBA00022741"/>
    </source>
</evidence>
<keyword evidence="3" id="KW-0732">Signal</keyword>
<evidence type="ECO:0000313" key="10">
    <source>
        <dbReference type="EMBL" id="CAH0398465.1"/>
    </source>
</evidence>
<dbReference type="EMBL" id="OU963904">
    <property type="protein sequence ID" value="CAH0398465.1"/>
    <property type="molecule type" value="Genomic_DNA"/>
</dbReference>
<evidence type="ECO:0000256" key="1">
    <source>
        <dbReference type="ARBA" id="ARBA00004370"/>
    </source>
</evidence>
<dbReference type="PANTHER" id="PTHR24416">
    <property type="entry name" value="TYROSINE-PROTEIN KINASE RECEPTOR"/>
    <property type="match status" value="1"/>
</dbReference>
<keyword evidence="8" id="KW-0675">Receptor</keyword>
<dbReference type="Gene3D" id="3.30.200.20">
    <property type="entry name" value="Phosphorylase Kinase, domain 1"/>
    <property type="match status" value="1"/>
</dbReference>
<keyword evidence="2" id="KW-0812">Transmembrane</keyword>
<organism evidence="10 11">
    <name type="scientific">Chilo suppressalis</name>
    <name type="common">Asiatic rice borer moth</name>
    <dbReference type="NCBI Taxonomy" id="168631"/>
    <lineage>
        <taxon>Eukaryota</taxon>
        <taxon>Metazoa</taxon>
        <taxon>Ecdysozoa</taxon>
        <taxon>Arthropoda</taxon>
        <taxon>Hexapoda</taxon>
        <taxon>Insecta</taxon>
        <taxon>Pterygota</taxon>
        <taxon>Neoptera</taxon>
        <taxon>Endopterygota</taxon>
        <taxon>Lepidoptera</taxon>
        <taxon>Glossata</taxon>
        <taxon>Ditrysia</taxon>
        <taxon>Pyraloidea</taxon>
        <taxon>Crambidae</taxon>
        <taxon>Crambinae</taxon>
        <taxon>Chilo</taxon>
    </lineage>
</organism>
<evidence type="ECO:0000256" key="6">
    <source>
        <dbReference type="ARBA" id="ARBA00022989"/>
    </source>
</evidence>
<accession>A0ABN8ATY0</accession>
<dbReference type="SUPFAM" id="SSF56112">
    <property type="entry name" value="Protein kinase-like (PK-like)"/>
    <property type="match status" value="2"/>
</dbReference>
<dbReference type="InterPro" id="IPR050122">
    <property type="entry name" value="RTK"/>
</dbReference>
<dbReference type="InterPro" id="IPR011009">
    <property type="entry name" value="Kinase-like_dom_sf"/>
</dbReference>
<protein>
    <recommendedName>
        <fullName evidence="9">Protein kinase domain-containing protein</fullName>
    </recommendedName>
</protein>
<name>A0ABN8ATY0_CHISP</name>
<dbReference type="Pfam" id="PF07714">
    <property type="entry name" value="PK_Tyr_Ser-Thr"/>
    <property type="match status" value="3"/>
</dbReference>
<evidence type="ECO:0000259" key="9">
    <source>
        <dbReference type="PROSITE" id="PS50011"/>
    </source>
</evidence>
<dbReference type="InterPro" id="IPR001245">
    <property type="entry name" value="Ser-Thr/Tyr_kinase_cat_dom"/>
</dbReference>
<evidence type="ECO:0000256" key="3">
    <source>
        <dbReference type="ARBA" id="ARBA00022729"/>
    </source>
</evidence>
<dbReference type="Gene3D" id="1.10.510.10">
    <property type="entry name" value="Transferase(Phosphotransferase) domain 1"/>
    <property type="match status" value="2"/>
</dbReference>
<evidence type="ECO:0000256" key="5">
    <source>
        <dbReference type="ARBA" id="ARBA00022840"/>
    </source>
</evidence>
<evidence type="ECO:0000256" key="8">
    <source>
        <dbReference type="ARBA" id="ARBA00023170"/>
    </source>
</evidence>
<dbReference type="InterPro" id="IPR000719">
    <property type="entry name" value="Prot_kinase_dom"/>
</dbReference>
<keyword evidence="6" id="KW-1133">Transmembrane helix</keyword>
<dbReference type="Proteomes" id="UP001153292">
    <property type="component" value="Chromosome 11"/>
</dbReference>
<evidence type="ECO:0000313" key="11">
    <source>
        <dbReference type="Proteomes" id="UP001153292"/>
    </source>
</evidence>
<reference evidence="10" key="1">
    <citation type="submission" date="2021-12" db="EMBL/GenBank/DDBJ databases">
        <authorList>
            <person name="King R."/>
        </authorList>
    </citation>
    <scope>NUCLEOTIDE SEQUENCE</scope>
</reference>
<gene>
    <name evidence="10" type="ORF">CHILSU_LOCUS1585</name>
</gene>
<evidence type="ECO:0000256" key="7">
    <source>
        <dbReference type="ARBA" id="ARBA00023136"/>
    </source>
</evidence>
<sequence length="458" mass="50936">MHEERQTHERSISVAKDFALEIYGSGEPVSRGRVEQSPLYVQKEFVGLVDPNDEWEVSRSRVHLGALIGSGAFGRVHAAQLEMPGGETITSIFDDASEEEMQDFLGEIVMLKHVGSHKHVIRLIACCTTQAPLIALLEHAPRGDLLTLLRTTRGRRKVEQTSCDTRTFNSDANGRPSEADTLLMHAPRGNLLTLLLTARGRRKVEQPSCETRMFNSDRQGRKNMEQTSCETRMFNSDATGRPSEAALLIALLEYAPQGDLLTLLHTARGRRKVEQTSCETRMFNSGANGRPSEADSVYTNLSDSDPALSESKLCADGSDRLKTNDHYVAEPALQLDSTTMREDLAARNILVDGAGVLKVADFGLSRSGVYVHTRSRPLSNSQVPTFLSGGGRLPKPARASQRLYELMVDCWSEDPTRRPSFTHIVDKLTAQRQLYVDLDSIFMVEEPFDDDESQWSKD</sequence>
<dbReference type="PANTHER" id="PTHR24416:SF550">
    <property type="entry name" value="FIBROBLAST GROWTH FACTOR RECEPTOR HOMOLOG 1-RELATED"/>
    <property type="match status" value="1"/>
</dbReference>
<keyword evidence="7" id="KW-0472">Membrane</keyword>
<dbReference type="PROSITE" id="PS50011">
    <property type="entry name" value="PROTEIN_KINASE_DOM"/>
    <property type="match status" value="1"/>
</dbReference>
<keyword evidence="4" id="KW-0547">Nucleotide-binding</keyword>
<dbReference type="PIRSF" id="PIRSF000615">
    <property type="entry name" value="TyrPK_CSF1-R"/>
    <property type="match status" value="1"/>
</dbReference>
<keyword evidence="5" id="KW-0067">ATP-binding</keyword>
<comment type="subcellular location">
    <subcellularLocation>
        <location evidence="1">Membrane</location>
    </subcellularLocation>
</comment>
<proteinExistence type="predicted"/>
<evidence type="ECO:0000256" key="2">
    <source>
        <dbReference type="ARBA" id="ARBA00022692"/>
    </source>
</evidence>
<feature type="domain" description="Protein kinase" evidence="9">
    <location>
        <begin position="62"/>
        <end position="458"/>
    </location>
</feature>